<proteinExistence type="predicted"/>
<dbReference type="FunFam" id="2.40.50.100:FF:000003">
    <property type="entry name" value="Acetyl-CoA carboxylase biotin carboxyl carrier protein"/>
    <property type="match status" value="1"/>
</dbReference>
<evidence type="ECO:0000313" key="2">
    <source>
        <dbReference type="EMBL" id="THF79769.1"/>
    </source>
</evidence>
<dbReference type="InterPro" id="IPR000089">
    <property type="entry name" value="Biotin_lipoyl"/>
</dbReference>
<dbReference type="CDD" id="cd06850">
    <property type="entry name" value="biotinyl_domain"/>
    <property type="match status" value="1"/>
</dbReference>
<dbReference type="Pfam" id="PF00364">
    <property type="entry name" value="Biotin_lipoyl"/>
    <property type="match status" value="1"/>
</dbReference>
<dbReference type="NCBIfam" id="NF006079">
    <property type="entry name" value="PRK08225.1"/>
    <property type="match status" value="1"/>
</dbReference>
<dbReference type="PANTHER" id="PTHR45266">
    <property type="entry name" value="OXALOACETATE DECARBOXYLASE ALPHA CHAIN"/>
    <property type="match status" value="1"/>
</dbReference>
<dbReference type="Proteomes" id="UP000310334">
    <property type="component" value="Unassembled WGS sequence"/>
</dbReference>
<accession>A0A4S4BX51</accession>
<reference evidence="2 3" key="1">
    <citation type="submission" date="2019-04" db="EMBL/GenBank/DDBJ databases">
        <title>Bacillus sediminilitoris sp. nov., isolated from a tidal flat sediment on the East China Sea.</title>
        <authorList>
            <person name="Wei Y."/>
            <person name="Mao H."/>
            <person name="Fang J."/>
        </authorList>
    </citation>
    <scope>NUCLEOTIDE SEQUENCE [LARGE SCALE GENOMIC DNA]</scope>
    <source>
        <strain evidence="2 3">DSL-17</strain>
    </source>
</reference>
<dbReference type="RefSeq" id="WP_136354226.1">
    <property type="nucleotide sequence ID" value="NZ_CP046266.1"/>
</dbReference>
<organism evidence="2 3">
    <name type="scientific">Metabacillus sediminilitoris</name>
    <dbReference type="NCBI Taxonomy" id="2567941"/>
    <lineage>
        <taxon>Bacteria</taxon>
        <taxon>Bacillati</taxon>
        <taxon>Bacillota</taxon>
        <taxon>Bacilli</taxon>
        <taxon>Bacillales</taxon>
        <taxon>Bacillaceae</taxon>
        <taxon>Metabacillus</taxon>
    </lineage>
</organism>
<dbReference type="OrthoDB" id="163546at2"/>
<dbReference type="Gene3D" id="2.40.50.100">
    <property type="match status" value="1"/>
</dbReference>
<evidence type="ECO:0000313" key="3">
    <source>
        <dbReference type="Proteomes" id="UP000310334"/>
    </source>
</evidence>
<dbReference type="EMBL" id="SSNT01000008">
    <property type="protein sequence ID" value="THF79769.1"/>
    <property type="molecule type" value="Genomic_DNA"/>
</dbReference>
<dbReference type="AlphaFoldDB" id="A0A4S4BX51"/>
<dbReference type="PANTHER" id="PTHR45266:SF3">
    <property type="entry name" value="OXALOACETATE DECARBOXYLASE ALPHA CHAIN"/>
    <property type="match status" value="1"/>
</dbReference>
<gene>
    <name evidence="2" type="ORF">E6W99_12275</name>
</gene>
<dbReference type="SUPFAM" id="SSF51230">
    <property type="entry name" value="Single hybrid motif"/>
    <property type="match status" value="1"/>
</dbReference>
<sequence>MSKIFSNMAGSVWKILVQTGDHVEVGQDVVIIESMKMEIPISAELSGVVKEIKKQEGEFVNEGDELIELES</sequence>
<dbReference type="InterPro" id="IPR011053">
    <property type="entry name" value="Single_hybrid_motif"/>
</dbReference>
<dbReference type="PROSITE" id="PS50968">
    <property type="entry name" value="BIOTINYL_LIPOYL"/>
    <property type="match status" value="1"/>
</dbReference>
<comment type="caution">
    <text evidence="2">The sequence shown here is derived from an EMBL/GenBank/DDBJ whole genome shotgun (WGS) entry which is preliminary data.</text>
</comment>
<keyword evidence="3" id="KW-1185">Reference proteome</keyword>
<name>A0A4S4BX51_9BACI</name>
<keyword evidence="1" id="KW-0092">Biotin</keyword>
<evidence type="ECO:0000256" key="1">
    <source>
        <dbReference type="ARBA" id="ARBA00023267"/>
    </source>
</evidence>
<protein>
    <submittedName>
        <fullName evidence="2">Acetyl-CoA carboxylase biotin carboxyl carrier protein subunit</fullName>
    </submittedName>
</protein>
<dbReference type="InterPro" id="IPR050709">
    <property type="entry name" value="Biotin_Carboxyl_Carrier/Decarb"/>
</dbReference>